<evidence type="ECO:0000313" key="1">
    <source>
        <dbReference type="EMBL" id="KNZ48177.1"/>
    </source>
</evidence>
<sequence>MRGKGWLHKAPRGWPIWKALTNYYKSTSDQNQNVVYCDFITFPYRDNVSTFMDDLDSRIRNIASTILQKLPEIFLSIQDILCQSKTPLTIASVKEALDGKRRQSAVPVF</sequence>
<dbReference type="VEuPathDB" id="FungiDB:VP01_5857g2"/>
<protein>
    <submittedName>
        <fullName evidence="1">Uncharacterized protein</fullName>
    </submittedName>
</protein>
<name>A0A0L6UIR5_9BASI</name>
<reference evidence="1 2" key="1">
    <citation type="submission" date="2015-08" db="EMBL/GenBank/DDBJ databases">
        <title>Next Generation Sequencing and Analysis of the Genome of Puccinia sorghi L Schw, the Causal Agent of Maize Common Rust.</title>
        <authorList>
            <person name="Rochi L."/>
            <person name="Burguener G."/>
            <person name="Darino M."/>
            <person name="Turjanski A."/>
            <person name="Kreff E."/>
            <person name="Dieguez M.J."/>
            <person name="Sacco F."/>
        </authorList>
    </citation>
    <scope>NUCLEOTIDE SEQUENCE [LARGE SCALE GENOMIC DNA]</scope>
    <source>
        <strain evidence="1 2">RO10H11247</strain>
    </source>
</reference>
<comment type="caution">
    <text evidence="1">The sequence shown here is derived from an EMBL/GenBank/DDBJ whole genome shotgun (WGS) entry which is preliminary data.</text>
</comment>
<dbReference type="AlphaFoldDB" id="A0A0L6UIR5"/>
<accession>A0A0L6UIR5</accession>
<evidence type="ECO:0000313" key="2">
    <source>
        <dbReference type="Proteomes" id="UP000037035"/>
    </source>
</evidence>
<dbReference type="Proteomes" id="UP000037035">
    <property type="component" value="Unassembled WGS sequence"/>
</dbReference>
<keyword evidence="2" id="KW-1185">Reference proteome</keyword>
<gene>
    <name evidence="1" type="ORF">VP01_5857g2</name>
</gene>
<dbReference type="EMBL" id="LAVV01011115">
    <property type="protein sequence ID" value="KNZ48177.1"/>
    <property type="molecule type" value="Genomic_DNA"/>
</dbReference>
<organism evidence="1 2">
    <name type="scientific">Puccinia sorghi</name>
    <dbReference type="NCBI Taxonomy" id="27349"/>
    <lineage>
        <taxon>Eukaryota</taxon>
        <taxon>Fungi</taxon>
        <taxon>Dikarya</taxon>
        <taxon>Basidiomycota</taxon>
        <taxon>Pucciniomycotina</taxon>
        <taxon>Pucciniomycetes</taxon>
        <taxon>Pucciniales</taxon>
        <taxon>Pucciniaceae</taxon>
        <taxon>Puccinia</taxon>
    </lineage>
</organism>
<proteinExistence type="predicted"/>